<keyword evidence="3 6" id="KW-0863">Zinc-finger</keyword>
<dbReference type="GO" id="GO:0008270">
    <property type="term" value="F:zinc ion binding"/>
    <property type="evidence" value="ECO:0007669"/>
    <property type="project" value="UniProtKB-KW"/>
</dbReference>
<dbReference type="Proteomes" id="UP000076502">
    <property type="component" value="Unassembled WGS sequence"/>
</dbReference>
<keyword evidence="2" id="KW-0677">Repeat</keyword>
<keyword evidence="4 6" id="KW-0862">Zinc</keyword>
<evidence type="ECO:0000256" key="3">
    <source>
        <dbReference type="ARBA" id="ARBA00022771"/>
    </source>
</evidence>
<dbReference type="InterPro" id="IPR000571">
    <property type="entry name" value="Znf_CCCH"/>
</dbReference>
<feature type="zinc finger region" description="C3H1-type" evidence="6">
    <location>
        <begin position="69"/>
        <end position="95"/>
    </location>
</feature>
<feature type="non-terminal residue" evidence="8">
    <location>
        <position position="263"/>
    </location>
</feature>
<accession>A0A154PFK3</accession>
<sequence length="263" mass="30484">KQRSIQILRNKMQKNNQPCLIFQRFGYCSNHDKGICLKRHDKKQISLCKKFLQGNCLLDKCPLSHNVGPEKMPTCKYFLEGCCVRDGCPYRHVKVSSNTPICREFLQGYCAKGQECKQRHENLCPEFEKMEKCSKGKHCPYPHKSQISFTKQNHLKRQYNVSNDQVTHHMSKDVSSCNNENRLRYYEQMDTDADKNFNKKRESVMKKVKLMKAVVQSDTLIEISNYTINSALTNDSAESEDFSDTKVVKRSPIGILPAYIPID</sequence>
<dbReference type="STRING" id="178035.A0A154PFK3"/>
<dbReference type="PANTHER" id="PTHR46156">
    <property type="entry name" value="CCCH ZINGC FINGER"/>
    <property type="match status" value="1"/>
</dbReference>
<dbReference type="SUPFAM" id="SSF90229">
    <property type="entry name" value="CCCH zinc finger"/>
    <property type="match status" value="1"/>
</dbReference>
<protein>
    <recommendedName>
        <fullName evidence="5">Zinc finger CCCH domain-containing protein 3</fullName>
    </recommendedName>
</protein>
<evidence type="ECO:0000256" key="4">
    <source>
        <dbReference type="ARBA" id="ARBA00022833"/>
    </source>
</evidence>
<dbReference type="FunFam" id="4.10.1000.10:FF:000008">
    <property type="entry name" value="zinc finger CCCH domain-containing protein 3"/>
    <property type="match status" value="1"/>
</dbReference>
<dbReference type="Gene3D" id="4.10.1000.10">
    <property type="entry name" value="Zinc finger, CCCH-type"/>
    <property type="match status" value="2"/>
</dbReference>
<dbReference type="InterPro" id="IPR036855">
    <property type="entry name" value="Znf_CCCH_sf"/>
</dbReference>
<feature type="zinc finger region" description="C3H1-type" evidence="6">
    <location>
        <begin position="96"/>
        <end position="123"/>
    </location>
</feature>
<name>A0A154PFK3_DUFNO</name>
<dbReference type="PANTHER" id="PTHR46156:SF1">
    <property type="entry name" value="ZINC FINGER CCCH DOMAIN-CONTAINING PROTEIN 3"/>
    <property type="match status" value="1"/>
</dbReference>
<dbReference type="GO" id="GO:0005634">
    <property type="term" value="C:nucleus"/>
    <property type="evidence" value="ECO:0007669"/>
    <property type="project" value="UniProtKB-ARBA"/>
</dbReference>
<evidence type="ECO:0000313" key="8">
    <source>
        <dbReference type="EMBL" id="KZC10597.1"/>
    </source>
</evidence>
<proteinExistence type="predicted"/>
<evidence type="ECO:0000256" key="2">
    <source>
        <dbReference type="ARBA" id="ARBA00022737"/>
    </source>
</evidence>
<gene>
    <name evidence="8" type="ORF">WN55_00349</name>
</gene>
<evidence type="ECO:0000256" key="5">
    <source>
        <dbReference type="ARBA" id="ARBA00071600"/>
    </source>
</evidence>
<evidence type="ECO:0000313" key="9">
    <source>
        <dbReference type="Proteomes" id="UP000076502"/>
    </source>
</evidence>
<dbReference type="AlphaFoldDB" id="A0A154PFK3"/>
<dbReference type="SMART" id="SM00356">
    <property type="entry name" value="ZnF_C3H1"/>
    <property type="match status" value="4"/>
</dbReference>
<keyword evidence="1 6" id="KW-0479">Metal-binding</keyword>
<feature type="domain" description="C3H1-type" evidence="7">
    <location>
        <begin position="96"/>
        <end position="123"/>
    </location>
</feature>
<organism evidence="8 9">
    <name type="scientific">Dufourea novaeangliae</name>
    <name type="common">Sweat bee</name>
    <dbReference type="NCBI Taxonomy" id="178035"/>
    <lineage>
        <taxon>Eukaryota</taxon>
        <taxon>Metazoa</taxon>
        <taxon>Ecdysozoa</taxon>
        <taxon>Arthropoda</taxon>
        <taxon>Hexapoda</taxon>
        <taxon>Insecta</taxon>
        <taxon>Pterygota</taxon>
        <taxon>Neoptera</taxon>
        <taxon>Endopterygota</taxon>
        <taxon>Hymenoptera</taxon>
        <taxon>Apocrita</taxon>
        <taxon>Aculeata</taxon>
        <taxon>Apoidea</taxon>
        <taxon>Anthophila</taxon>
        <taxon>Halictidae</taxon>
        <taxon>Rophitinae</taxon>
        <taxon>Dufourea</taxon>
    </lineage>
</organism>
<keyword evidence="9" id="KW-1185">Reference proteome</keyword>
<feature type="zinc finger region" description="C3H1-type" evidence="6">
    <location>
        <begin position="42"/>
        <end position="68"/>
    </location>
</feature>
<feature type="domain" description="C3H1-type" evidence="7">
    <location>
        <begin position="69"/>
        <end position="95"/>
    </location>
</feature>
<dbReference type="PROSITE" id="PS50103">
    <property type="entry name" value="ZF_C3H1"/>
    <property type="match status" value="3"/>
</dbReference>
<dbReference type="OrthoDB" id="3247158at2759"/>
<feature type="non-terminal residue" evidence="8">
    <location>
        <position position="1"/>
    </location>
</feature>
<evidence type="ECO:0000256" key="6">
    <source>
        <dbReference type="PROSITE-ProRule" id="PRU00723"/>
    </source>
</evidence>
<evidence type="ECO:0000256" key="1">
    <source>
        <dbReference type="ARBA" id="ARBA00022723"/>
    </source>
</evidence>
<evidence type="ECO:0000259" key="7">
    <source>
        <dbReference type="PROSITE" id="PS50103"/>
    </source>
</evidence>
<dbReference type="EMBL" id="KQ434893">
    <property type="protein sequence ID" value="KZC10597.1"/>
    <property type="molecule type" value="Genomic_DNA"/>
</dbReference>
<feature type="domain" description="C3H1-type" evidence="7">
    <location>
        <begin position="42"/>
        <end position="68"/>
    </location>
</feature>
<reference evidence="8 9" key="1">
    <citation type="submission" date="2015-07" db="EMBL/GenBank/DDBJ databases">
        <title>The genome of Dufourea novaeangliae.</title>
        <authorList>
            <person name="Pan H."/>
            <person name="Kapheim K."/>
        </authorList>
    </citation>
    <scope>NUCLEOTIDE SEQUENCE [LARGE SCALE GENOMIC DNA]</scope>
    <source>
        <strain evidence="8">0120121106</strain>
        <tissue evidence="8">Whole body</tissue>
    </source>
</reference>